<keyword evidence="2" id="KW-1185">Reference proteome</keyword>
<dbReference type="RefSeq" id="WP_317791770.1">
    <property type="nucleotide sequence ID" value="NZ_AP028461.1"/>
</dbReference>
<evidence type="ECO:0000313" key="1">
    <source>
        <dbReference type="EMBL" id="MFD1364283.1"/>
    </source>
</evidence>
<evidence type="ECO:0000313" key="2">
    <source>
        <dbReference type="Proteomes" id="UP001597183"/>
    </source>
</evidence>
<protein>
    <submittedName>
        <fullName evidence="1">Uncharacterized protein</fullName>
    </submittedName>
</protein>
<dbReference type="EMBL" id="JBHTMK010000005">
    <property type="protein sequence ID" value="MFD1364283.1"/>
    <property type="molecule type" value="Genomic_DNA"/>
</dbReference>
<gene>
    <name evidence="1" type="ORF">ACFQ5G_02875</name>
</gene>
<organism evidence="1 2">
    <name type="scientific">Actinoplanes sichuanensis</name>
    <dbReference type="NCBI Taxonomy" id="512349"/>
    <lineage>
        <taxon>Bacteria</taxon>
        <taxon>Bacillati</taxon>
        <taxon>Actinomycetota</taxon>
        <taxon>Actinomycetes</taxon>
        <taxon>Micromonosporales</taxon>
        <taxon>Micromonosporaceae</taxon>
        <taxon>Actinoplanes</taxon>
    </lineage>
</organism>
<proteinExistence type="predicted"/>
<name>A0ABW4A1H4_9ACTN</name>
<accession>A0ABW4A1H4</accession>
<reference evidence="2" key="1">
    <citation type="journal article" date="2019" name="Int. J. Syst. Evol. Microbiol.">
        <title>The Global Catalogue of Microorganisms (GCM) 10K type strain sequencing project: providing services to taxonomists for standard genome sequencing and annotation.</title>
        <authorList>
            <consortium name="The Broad Institute Genomics Platform"/>
            <consortium name="The Broad Institute Genome Sequencing Center for Infectious Disease"/>
            <person name="Wu L."/>
            <person name="Ma J."/>
        </authorList>
    </citation>
    <scope>NUCLEOTIDE SEQUENCE [LARGE SCALE GENOMIC DNA]</scope>
    <source>
        <strain evidence="2">CCM 7526</strain>
    </source>
</reference>
<dbReference type="Proteomes" id="UP001597183">
    <property type="component" value="Unassembled WGS sequence"/>
</dbReference>
<sequence length="65" mass="6893">MIAHTDDPIRDVAEQVADNLSHRGYAFVEDDKVESLAATLRAFLQAAGIPLNAAGETEPVVSATL</sequence>
<comment type="caution">
    <text evidence="1">The sequence shown here is derived from an EMBL/GenBank/DDBJ whole genome shotgun (WGS) entry which is preliminary data.</text>
</comment>